<dbReference type="InterPro" id="IPR032092">
    <property type="entry name" value="PilW"/>
</dbReference>
<protein>
    <recommendedName>
        <fullName evidence="4">Type IV pilus assembly protein PilW</fullName>
    </recommendedName>
</protein>
<dbReference type="InterPro" id="IPR012902">
    <property type="entry name" value="N_methyl_site"/>
</dbReference>
<dbReference type="KEGG" id="nti:DNFV4_04085"/>
<keyword evidence="1" id="KW-0812">Transmembrane</keyword>
<dbReference type="AlphaFoldDB" id="A0AA86N2S0"/>
<keyword evidence="3" id="KW-1185">Reference proteome</keyword>
<dbReference type="Pfam" id="PF16074">
    <property type="entry name" value="PilW"/>
    <property type="match status" value="1"/>
</dbReference>
<reference evidence="2" key="1">
    <citation type="submission" date="2022-10" db="EMBL/GenBank/DDBJ databases">
        <authorList>
            <person name="Koch H."/>
        </authorList>
    </citation>
    <scope>NUCLEOTIDE SEQUENCE</scope>
    <source>
        <strain evidence="2">DNF</strain>
    </source>
</reference>
<keyword evidence="1" id="KW-1133">Transmembrane helix</keyword>
<organism evidence="2 3">
    <name type="scientific">Nitrospira tepida</name>
    <dbReference type="NCBI Taxonomy" id="2973512"/>
    <lineage>
        <taxon>Bacteria</taxon>
        <taxon>Pseudomonadati</taxon>
        <taxon>Nitrospirota</taxon>
        <taxon>Nitrospiria</taxon>
        <taxon>Nitrospirales</taxon>
        <taxon>Nitrospiraceae</taxon>
        <taxon>Nitrospira</taxon>
    </lineage>
</organism>
<accession>A0AA86N2S0</accession>
<name>A0AA86N2S0_9BACT</name>
<feature type="transmembrane region" description="Helical" evidence="1">
    <location>
        <begin position="21"/>
        <end position="45"/>
    </location>
</feature>
<dbReference type="PROSITE" id="PS00409">
    <property type="entry name" value="PROKAR_NTER_METHYL"/>
    <property type="match status" value="1"/>
</dbReference>
<evidence type="ECO:0000256" key="1">
    <source>
        <dbReference type="SAM" id="Phobius"/>
    </source>
</evidence>
<dbReference type="EMBL" id="OX365700">
    <property type="protein sequence ID" value="CAI4033644.1"/>
    <property type="molecule type" value="Genomic_DNA"/>
</dbReference>
<dbReference type="Proteomes" id="UP001179121">
    <property type="component" value="Chromosome"/>
</dbReference>
<dbReference type="Pfam" id="PF07963">
    <property type="entry name" value="N_methyl"/>
    <property type="match status" value="1"/>
</dbReference>
<evidence type="ECO:0008006" key="4">
    <source>
        <dbReference type="Google" id="ProtNLM"/>
    </source>
</evidence>
<proteinExistence type="predicted"/>
<evidence type="ECO:0000313" key="3">
    <source>
        <dbReference type="Proteomes" id="UP001179121"/>
    </source>
</evidence>
<gene>
    <name evidence="2" type="ORF">DNFV4_04085</name>
</gene>
<keyword evidence="1" id="KW-0472">Membrane</keyword>
<sequence length="350" mass="35581">MQVNVRRAQVITVTLGGQRGMTLIELVVAILISIVILAAGFTALVTTEKASRANEQTVDTQQNARIAMDLIARDIRGAGMGMIGVIGACPTAVVPADQTPAGADTGPDTISLVTPTGSGTWTLAGAVGASGAGFNQLVLSSGAAGAVANLQSMGMGNGSILNIGGAVSGTVSAFDVNAGTINLSNSVPPPATFPAGTPVYLLQCITYSIGTTSAACSGGSSPCLLRNGVPVVDGIENIQFAYGCDGCVAAINGGVPDGVIDDQNGNNSFDQADFVTNSLWTTGASTIKLVQVSIVARQLGGEQGFGEGRQAGLYSPPSLQVSDHTMNLAGTQQFRRRLLTRTIELRNARL</sequence>
<evidence type="ECO:0000313" key="2">
    <source>
        <dbReference type="EMBL" id="CAI4033644.1"/>
    </source>
</evidence>
<dbReference type="GO" id="GO:0043683">
    <property type="term" value="P:type IV pilus assembly"/>
    <property type="evidence" value="ECO:0007669"/>
    <property type="project" value="InterPro"/>
</dbReference>